<dbReference type="InterPro" id="IPR050680">
    <property type="entry name" value="YpeA/RimI_acetyltransf"/>
</dbReference>
<dbReference type="InterPro" id="IPR000182">
    <property type="entry name" value="GNAT_dom"/>
</dbReference>
<dbReference type="Gene3D" id="3.40.630.30">
    <property type="match status" value="1"/>
</dbReference>
<evidence type="ECO:0000259" key="3">
    <source>
        <dbReference type="PROSITE" id="PS51186"/>
    </source>
</evidence>
<dbReference type="SUPFAM" id="SSF55729">
    <property type="entry name" value="Acyl-CoA N-acyltransferases (Nat)"/>
    <property type="match status" value="1"/>
</dbReference>
<dbReference type="Proteomes" id="UP000637002">
    <property type="component" value="Unassembled WGS sequence"/>
</dbReference>
<dbReference type="Pfam" id="PF00583">
    <property type="entry name" value="Acetyltransf_1"/>
    <property type="match status" value="1"/>
</dbReference>
<gene>
    <name evidence="4" type="ORF">GCM10010994_20800</name>
</gene>
<reference evidence="4" key="2">
    <citation type="submission" date="2020-09" db="EMBL/GenBank/DDBJ databases">
        <authorList>
            <person name="Sun Q."/>
            <person name="Zhou Y."/>
        </authorList>
    </citation>
    <scope>NUCLEOTIDE SEQUENCE</scope>
    <source>
        <strain evidence="4">CGMCC 1.12919</strain>
    </source>
</reference>
<reference evidence="4" key="1">
    <citation type="journal article" date="2014" name="Int. J. Syst. Evol. Microbiol.">
        <title>Complete genome sequence of Corynebacterium casei LMG S-19264T (=DSM 44701T), isolated from a smear-ripened cheese.</title>
        <authorList>
            <consortium name="US DOE Joint Genome Institute (JGI-PGF)"/>
            <person name="Walter F."/>
            <person name="Albersmeier A."/>
            <person name="Kalinowski J."/>
            <person name="Ruckert C."/>
        </authorList>
    </citation>
    <scope>NUCLEOTIDE SEQUENCE</scope>
    <source>
        <strain evidence="4">CGMCC 1.12919</strain>
    </source>
</reference>
<keyword evidence="1" id="KW-0808">Transferase</keyword>
<organism evidence="4 5">
    <name type="scientific">Chelatococcus reniformis</name>
    <dbReference type="NCBI Taxonomy" id="1494448"/>
    <lineage>
        <taxon>Bacteria</taxon>
        <taxon>Pseudomonadati</taxon>
        <taxon>Pseudomonadota</taxon>
        <taxon>Alphaproteobacteria</taxon>
        <taxon>Hyphomicrobiales</taxon>
        <taxon>Chelatococcaceae</taxon>
        <taxon>Chelatococcus</taxon>
    </lineage>
</organism>
<evidence type="ECO:0000313" key="4">
    <source>
        <dbReference type="EMBL" id="GGC62048.1"/>
    </source>
</evidence>
<sequence>MSGSEIGEAGGVRPMRPGEEEAVIAVWQAAGLLRPWNDPMADIAFCQASGHGAVLVLPGADGGPGAIAAAVMVGHDGHRGAVYYVAVDPGRRRAGLGRALMAGAEAWLKTRGVWKLNLLVRADNRQVVRFYEAIGMAEGERIYMEKWLDPAPKGDAGSAPSP</sequence>
<dbReference type="InterPro" id="IPR016181">
    <property type="entry name" value="Acyl_CoA_acyltransferase"/>
</dbReference>
<evidence type="ECO:0000313" key="5">
    <source>
        <dbReference type="Proteomes" id="UP000637002"/>
    </source>
</evidence>
<dbReference type="CDD" id="cd04301">
    <property type="entry name" value="NAT_SF"/>
    <property type="match status" value="1"/>
</dbReference>
<proteinExistence type="predicted"/>
<dbReference type="RefSeq" id="WP_373288232.1">
    <property type="nucleotide sequence ID" value="NZ_BMGG01000003.1"/>
</dbReference>
<dbReference type="PROSITE" id="PS51186">
    <property type="entry name" value="GNAT"/>
    <property type="match status" value="1"/>
</dbReference>
<dbReference type="GO" id="GO:0016747">
    <property type="term" value="F:acyltransferase activity, transferring groups other than amino-acyl groups"/>
    <property type="evidence" value="ECO:0007669"/>
    <property type="project" value="InterPro"/>
</dbReference>
<protein>
    <submittedName>
        <fullName evidence="4">GNAT family acetyltransferase</fullName>
    </submittedName>
</protein>
<evidence type="ECO:0000256" key="2">
    <source>
        <dbReference type="ARBA" id="ARBA00023315"/>
    </source>
</evidence>
<feature type="domain" description="N-acetyltransferase" evidence="3">
    <location>
        <begin position="13"/>
        <end position="149"/>
    </location>
</feature>
<dbReference type="EMBL" id="BMGG01000003">
    <property type="protein sequence ID" value="GGC62048.1"/>
    <property type="molecule type" value="Genomic_DNA"/>
</dbReference>
<dbReference type="PANTHER" id="PTHR43420">
    <property type="entry name" value="ACETYLTRANSFERASE"/>
    <property type="match status" value="1"/>
</dbReference>
<evidence type="ECO:0000256" key="1">
    <source>
        <dbReference type="ARBA" id="ARBA00022679"/>
    </source>
</evidence>
<dbReference type="NCBIfam" id="NF002959">
    <property type="entry name" value="PRK03624.1"/>
    <property type="match status" value="1"/>
</dbReference>
<keyword evidence="2" id="KW-0012">Acyltransferase</keyword>
<keyword evidence="5" id="KW-1185">Reference proteome</keyword>
<comment type="caution">
    <text evidence="4">The sequence shown here is derived from an EMBL/GenBank/DDBJ whole genome shotgun (WGS) entry which is preliminary data.</text>
</comment>
<name>A0A916U8L9_9HYPH</name>
<accession>A0A916U8L9</accession>
<dbReference type="AlphaFoldDB" id="A0A916U8L9"/>